<feature type="binding site" evidence="1">
    <location>
        <position position="61"/>
    </location>
    <ligand>
        <name>substrate</name>
    </ligand>
</feature>
<evidence type="ECO:0000256" key="2">
    <source>
        <dbReference type="SAM" id="MobiDB-lite"/>
    </source>
</evidence>
<proteinExistence type="inferred from homology"/>
<evidence type="ECO:0000256" key="1">
    <source>
        <dbReference type="HAMAP-Rule" id="MF_02128"/>
    </source>
</evidence>
<feature type="binding site" evidence="1">
    <location>
        <position position="156"/>
    </location>
    <ligand>
        <name>ATP</name>
        <dbReference type="ChEBI" id="CHEBI:30616"/>
    </ligand>
</feature>
<feature type="binding site" evidence="1">
    <location>
        <position position="54"/>
    </location>
    <ligand>
        <name>Mg(2+)</name>
        <dbReference type="ChEBI" id="CHEBI:18420"/>
        <label>2</label>
    </ligand>
</feature>
<feature type="domain" description="PurM-like N-terminal" evidence="3">
    <location>
        <begin position="36"/>
        <end position="146"/>
    </location>
</feature>
<comment type="caution">
    <text evidence="4">The sequence shown here is derived from an EMBL/GenBank/DDBJ whole genome shotgun (WGS) entry which is preliminary data.</text>
</comment>
<keyword evidence="1" id="KW-0067">ATP-binding</keyword>
<feature type="region of interest" description="Disordered" evidence="2">
    <location>
        <begin position="186"/>
        <end position="242"/>
    </location>
</feature>
<dbReference type="PANTHER" id="PTHR30270:SF0">
    <property type="entry name" value="THIAMINE-MONOPHOSPHATE KINASE"/>
    <property type="match status" value="1"/>
</dbReference>
<dbReference type="InterPro" id="IPR036676">
    <property type="entry name" value="PurM-like_C_sf"/>
</dbReference>
<comment type="pathway">
    <text evidence="1">Cofactor biosynthesis; thiamine diphosphate biosynthesis; thiamine diphosphate from thiamine phosphate: step 1/1.</text>
</comment>
<feature type="binding site" evidence="1">
    <location>
        <position position="279"/>
    </location>
    <ligand>
        <name>Mg(2+)</name>
        <dbReference type="ChEBI" id="CHEBI:18420"/>
        <label>5</label>
    </ligand>
</feature>
<keyword evidence="1" id="KW-0784">Thiamine biosynthesis</keyword>
<comment type="similarity">
    <text evidence="1">Belongs to the thiamine-monophosphate kinase family.</text>
</comment>
<feature type="binding site" evidence="1">
    <location>
        <position position="38"/>
    </location>
    <ligand>
        <name>Mg(2+)</name>
        <dbReference type="ChEBI" id="CHEBI:18420"/>
        <label>4</label>
    </ligand>
</feature>
<feature type="binding site" evidence="1">
    <location>
        <position position="278"/>
    </location>
    <ligand>
        <name>ATP</name>
        <dbReference type="ChEBI" id="CHEBI:30616"/>
    </ligand>
</feature>
<organism evidence="4 5">
    <name type="scientific">Planomonospora corallina</name>
    <dbReference type="NCBI Taxonomy" id="1806052"/>
    <lineage>
        <taxon>Bacteria</taxon>
        <taxon>Bacillati</taxon>
        <taxon>Actinomycetota</taxon>
        <taxon>Actinomycetes</taxon>
        <taxon>Streptosporangiales</taxon>
        <taxon>Streptosporangiaceae</taxon>
        <taxon>Planomonospora</taxon>
    </lineage>
</organism>
<keyword evidence="1 4" id="KW-0418">Kinase</keyword>
<gene>
    <name evidence="1" type="primary">thiL</name>
    <name evidence="4" type="ORF">ACFOWE_20630</name>
</gene>
<feature type="binding site" evidence="1">
    <location>
        <position position="276"/>
    </location>
    <ligand>
        <name>Mg(2+)</name>
        <dbReference type="ChEBI" id="CHEBI:18420"/>
        <label>3</label>
    </ligand>
</feature>
<dbReference type="PANTHER" id="PTHR30270">
    <property type="entry name" value="THIAMINE-MONOPHOSPHATE KINASE"/>
    <property type="match status" value="1"/>
</dbReference>
<keyword evidence="1" id="KW-0460">Magnesium</keyword>
<feature type="binding site" evidence="1">
    <location>
        <position position="83"/>
    </location>
    <ligand>
        <name>Mg(2+)</name>
        <dbReference type="ChEBI" id="CHEBI:18420"/>
        <label>2</label>
    </ligand>
</feature>
<feature type="compositionally biased region" description="Basic and acidic residues" evidence="2">
    <location>
        <begin position="199"/>
        <end position="213"/>
    </location>
</feature>
<evidence type="ECO:0000313" key="5">
    <source>
        <dbReference type="Proteomes" id="UP001595850"/>
    </source>
</evidence>
<comment type="function">
    <text evidence="1">Catalyzes the ATP-dependent phosphorylation of thiamine-monophosphate (TMP) to form thiamine-pyrophosphate (TPP), the active form of vitamin B1.</text>
</comment>
<dbReference type="PIRSF" id="PIRSF005303">
    <property type="entry name" value="Thiam_monoph_kin"/>
    <property type="match status" value="1"/>
</dbReference>
<sequence>MNGRCVITVGDLGEFGIVARIAGRLPQGRTVLLGPGDDAALVGAPDGRVVVTTDLLLEGRHFRRDWSTAYDIGRKAAAQNLSDVVAMGAVPTGVVVGLGLPADTPARWLDDLADGFRDECDLVGASVAGGDTTRCDLVVIGVTALGDLGGRAPVTRSGAREGDVVAVAGRLGHAAAGLALFQAGRIPPGPDAAGPGGPGEERGAARPGKRDAPEEPAETTPEPAEPTAEPAAPADPAGGGSGERALAALADAHRRPRPPYSCGVQAAELGATAMLDVSDGLLQDLGHVARASGVGIVLDPAALAVPGELETAARLLAADPLEWVLTGGDDHALAATFPRGVRLPPAWAEIGRVTGGEGVLVEGRPQGRGGWDHFRE</sequence>
<keyword evidence="1" id="KW-0547">Nucleotide-binding</keyword>
<keyword evidence="5" id="KW-1185">Reference proteome</keyword>
<comment type="caution">
    <text evidence="1">Lacks conserved residue(s) required for the propagation of feature annotation.</text>
</comment>
<feature type="binding site" evidence="1">
    <location>
        <begin position="130"/>
        <end position="131"/>
    </location>
    <ligand>
        <name>ATP</name>
        <dbReference type="ChEBI" id="CHEBI:30616"/>
    </ligand>
</feature>
<dbReference type="GO" id="GO:0016301">
    <property type="term" value="F:kinase activity"/>
    <property type="evidence" value="ECO:0007669"/>
    <property type="project" value="UniProtKB-KW"/>
</dbReference>
<dbReference type="Gene3D" id="3.90.650.10">
    <property type="entry name" value="PurM-like C-terminal domain"/>
    <property type="match status" value="1"/>
</dbReference>
<dbReference type="SUPFAM" id="SSF56042">
    <property type="entry name" value="PurM C-terminal domain-like"/>
    <property type="match status" value="1"/>
</dbReference>
<comment type="catalytic activity">
    <reaction evidence="1">
        <text>thiamine phosphate + ATP = thiamine diphosphate + ADP</text>
        <dbReference type="Rhea" id="RHEA:15913"/>
        <dbReference type="ChEBI" id="CHEBI:30616"/>
        <dbReference type="ChEBI" id="CHEBI:37575"/>
        <dbReference type="ChEBI" id="CHEBI:58937"/>
        <dbReference type="ChEBI" id="CHEBI:456216"/>
        <dbReference type="EC" id="2.7.4.16"/>
    </reaction>
</comment>
<dbReference type="SUPFAM" id="SSF55326">
    <property type="entry name" value="PurM N-terminal domain-like"/>
    <property type="match status" value="1"/>
</dbReference>
<feature type="compositionally biased region" description="Low complexity" evidence="2">
    <location>
        <begin position="218"/>
        <end position="236"/>
    </location>
</feature>
<dbReference type="Pfam" id="PF00586">
    <property type="entry name" value="AIRS"/>
    <property type="match status" value="1"/>
</dbReference>
<keyword evidence="1" id="KW-0808">Transferase</keyword>
<dbReference type="Proteomes" id="UP001595850">
    <property type="component" value="Unassembled WGS sequence"/>
</dbReference>
<evidence type="ECO:0000313" key="4">
    <source>
        <dbReference type="EMBL" id="MFC4060716.1"/>
    </source>
</evidence>
<dbReference type="InterPro" id="IPR036921">
    <property type="entry name" value="PurM-like_N_sf"/>
</dbReference>
<name>A0ABV8IC17_9ACTN</name>
<feature type="binding site" evidence="1">
    <location>
        <position position="54"/>
    </location>
    <ligand>
        <name>Mg(2+)</name>
        <dbReference type="ChEBI" id="CHEBI:18420"/>
        <label>1</label>
    </ligand>
</feature>
<feature type="binding site" evidence="1">
    <location>
        <position position="83"/>
    </location>
    <ligand>
        <name>Mg(2+)</name>
        <dbReference type="ChEBI" id="CHEBI:18420"/>
        <label>4</label>
    </ligand>
</feature>
<dbReference type="InterPro" id="IPR006283">
    <property type="entry name" value="ThiL-like"/>
</dbReference>
<dbReference type="CDD" id="cd02194">
    <property type="entry name" value="ThiL"/>
    <property type="match status" value="1"/>
</dbReference>
<feature type="binding site" evidence="1">
    <location>
        <position position="83"/>
    </location>
    <ligand>
        <name>Mg(2+)</name>
        <dbReference type="ChEBI" id="CHEBI:18420"/>
        <label>3</label>
    </ligand>
</feature>
<dbReference type="Gene3D" id="3.30.1330.10">
    <property type="entry name" value="PurM-like, N-terminal domain"/>
    <property type="match status" value="1"/>
</dbReference>
<feature type="binding site" evidence="1">
    <location>
        <position position="53"/>
    </location>
    <ligand>
        <name>Mg(2+)</name>
        <dbReference type="ChEBI" id="CHEBI:18420"/>
        <label>1</label>
    </ligand>
</feature>
<dbReference type="InterPro" id="IPR016188">
    <property type="entry name" value="PurM-like_N"/>
</dbReference>
<protein>
    <recommendedName>
        <fullName evidence="1">Thiamine-monophosphate kinase</fullName>
        <shortName evidence="1">TMP kinase</shortName>
        <shortName evidence="1">Thiamine-phosphate kinase</shortName>
        <ecNumber evidence="1">2.7.4.16</ecNumber>
    </recommendedName>
</protein>
<keyword evidence="1" id="KW-0479">Metal-binding</keyword>
<feature type="binding site" evidence="1">
    <location>
        <position position="329"/>
    </location>
    <ligand>
        <name>substrate</name>
    </ligand>
</feature>
<feature type="binding site" evidence="1">
    <location>
        <position position="371"/>
    </location>
    <ligand>
        <name>substrate</name>
    </ligand>
</feature>
<feature type="binding site" evidence="1">
    <location>
        <position position="52"/>
    </location>
    <ligand>
        <name>Mg(2+)</name>
        <dbReference type="ChEBI" id="CHEBI:18420"/>
        <label>4</label>
    </ligand>
</feature>
<evidence type="ECO:0000259" key="3">
    <source>
        <dbReference type="Pfam" id="PF00586"/>
    </source>
</evidence>
<dbReference type="EMBL" id="JBHSBM010000023">
    <property type="protein sequence ID" value="MFC4060716.1"/>
    <property type="molecule type" value="Genomic_DNA"/>
</dbReference>
<accession>A0ABV8IC17</accession>
<reference evidence="5" key="1">
    <citation type="journal article" date="2019" name="Int. J. Syst. Evol. Microbiol.">
        <title>The Global Catalogue of Microorganisms (GCM) 10K type strain sequencing project: providing services to taxonomists for standard genome sequencing and annotation.</title>
        <authorList>
            <consortium name="The Broad Institute Genomics Platform"/>
            <consortium name="The Broad Institute Genome Sequencing Center for Infectious Disease"/>
            <person name="Wu L."/>
            <person name="Ma J."/>
        </authorList>
    </citation>
    <scope>NUCLEOTIDE SEQUENCE [LARGE SCALE GENOMIC DNA]</scope>
    <source>
        <strain evidence="5">TBRC 4489</strain>
    </source>
</reference>
<dbReference type="RefSeq" id="WP_377290223.1">
    <property type="nucleotide sequence ID" value="NZ_JBHSBM010000023.1"/>
</dbReference>
<comment type="miscellaneous">
    <text evidence="1">Reaction mechanism of ThiL seems to utilize a direct, inline transfer of the gamma-phosphate of ATP to TMP rather than a phosphorylated enzyme intermediate.</text>
</comment>
<dbReference type="HAMAP" id="MF_02128">
    <property type="entry name" value="TMP_kinase"/>
    <property type="match status" value="1"/>
</dbReference>
<feature type="binding site" evidence="1">
    <location>
        <position position="131"/>
    </location>
    <ligand>
        <name>Mg(2+)</name>
        <dbReference type="ChEBI" id="CHEBI:18420"/>
        <label>1</label>
    </ligand>
</feature>
<dbReference type="EC" id="2.7.4.16" evidence="1"/>
<feature type="binding site" evidence="1">
    <location>
        <position position="38"/>
    </location>
    <ligand>
        <name>Mg(2+)</name>
        <dbReference type="ChEBI" id="CHEBI:18420"/>
        <label>3</label>
    </ligand>
</feature>